<dbReference type="SUPFAM" id="SSF56112">
    <property type="entry name" value="Protein kinase-like (PK-like)"/>
    <property type="match status" value="8"/>
</dbReference>
<dbReference type="PROSITE" id="PS00107">
    <property type="entry name" value="PROTEIN_KINASE_ATP"/>
    <property type="match status" value="4"/>
</dbReference>
<dbReference type="Gene3D" id="3.30.200.20">
    <property type="entry name" value="Phosphorylase Kinase, domain 1"/>
    <property type="match status" value="7"/>
</dbReference>
<keyword evidence="12 21" id="KW-1133">Transmembrane helix</keyword>
<feature type="domain" description="Bulb-type lectin" evidence="23">
    <location>
        <begin position="3022"/>
        <end position="3143"/>
    </location>
</feature>
<dbReference type="InterPro" id="IPR001480">
    <property type="entry name" value="Bulb-type_lectin_dom"/>
</dbReference>
<evidence type="ECO:0000256" key="2">
    <source>
        <dbReference type="ARBA" id="ARBA00012513"/>
    </source>
</evidence>
<feature type="domain" description="Protein kinase" evidence="22">
    <location>
        <begin position="1279"/>
        <end position="1597"/>
    </location>
</feature>
<protein>
    <recommendedName>
        <fullName evidence="2">non-specific serine/threonine protein kinase</fullName>
        <ecNumber evidence="2">2.7.11.1</ecNumber>
    </recommendedName>
</protein>
<evidence type="ECO:0000256" key="3">
    <source>
        <dbReference type="ARBA" id="ARBA00022475"/>
    </source>
</evidence>
<evidence type="ECO:0000256" key="8">
    <source>
        <dbReference type="ARBA" id="ARBA00022737"/>
    </source>
</evidence>
<keyword evidence="26" id="KW-1185">Reference proteome</keyword>
<evidence type="ECO:0000256" key="16">
    <source>
        <dbReference type="ARBA" id="ARBA00023180"/>
    </source>
</evidence>
<dbReference type="InterPro" id="IPR021820">
    <property type="entry name" value="S-locus_recpt_kinase_C"/>
</dbReference>
<dbReference type="FunFam" id="1.10.510.10:FF:001019">
    <property type="entry name" value="G-type lectin S-receptor-like serine/threonine-protein kinase B120"/>
    <property type="match status" value="2"/>
</dbReference>
<evidence type="ECO:0000256" key="5">
    <source>
        <dbReference type="ARBA" id="ARBA00022679"/>
    </source>
</evidence>
<keyword evidence="14" id="KW-1015">Disulfide bond</keyword>
<evidence type="ECO:0000256" key="19">
    <source>
        <dbReference type="PROSITE-ProRule" id="PRU10141"/>
    </source>
</evidence>
<evidence type="ECO:0000256" key="1">
    <source>
        <dbReference type="ARBA" id="ARBA00004251"/>
    </source>
</evidence>
<dbReference type="PROSITE" id="PS50948">
    <property type="entry name" value="PAN"/>
    <property type="match status" value="6"/>
</dbReference>
<evidence type="ECO:0000259" key="23">
    <source>
        <dbReference type="PROSITE" id="PS50927"/>
    </source>
</evidence>
<dbReference type="CDD" id="cd01098">
    <property type="entry name" value="PAN_AP_plant"/>
    <property type="match status" value="6"/>
</dbReference>
<dbReference type="Gramene" id="OBART04G24880.1">
    <property type="protein sequence ID" value="OBART04G24880.1"/>
    <property type="gene ID" value="OBART04G24880"/>
</dbReference>
<dbReference type="EC" id="2.7.11.1" evidence="2"/>
<dbReference type="GO" id="GO:0005886">
    <property type="term" value="C:plasma membrane"/>
    <property type="evidence" value="ECO:0007669"/>
    <property type="project" value="UniProtKB-SubCell"/>
</dbReference>
<keyword evidence="15" id="KW-0675">Receptor</keyword>
<evidence type="ECO:0000256" key="14">
    <source>
        <dbReference type="ARBA" id="ARBA00023157"/>
    </source>
</evidence>
<feature type="domain" description="Bulb-type lectin" evidence="23">
    <location>
        <begin position="2242"/>
        <end position="2367"/>
    </location>
</feature>
<dbReference type="FunFam" id="2.90.10.30:FF:000003">
    <property type="entry name" value="Os04g0303100 protein"/>
    <property type="match status" value="4"/>
</dbReference>
<feature type="domain" description="Apple" evidence="24">
    <location>
        <begin position="1111"/>
        <end position="1196"/>
    </location>
</feature>
<dbReference type="PROSITE" id="PS50011">
    <property type="entry name" value="PROTEIN_KINASE_DOM"/>
    <property type="match status" value="8"/>
</dbReference>
<feature type="domain" description="Protein kinase" evidence="22">
    <location>
        <begin position="551"/>
        <end position="828"/>
    </location>
</feature>
<feature type="domain" description="Protein kinase" evidence="22">
    <location>
        <begin position="3463"/>
        <end position="3738"/>
    </location>
</feature>
<feature type="region of interest" description="Disordered" evidence="20">
    <location>
        <begin position="3797"/>
        <end position="3822"/>
    </location>
</feature>
<dbReference type="Pfam" id="PF08276">
    <property type="entry name" value="PAN_2"/>
    <property type="match status" value="6"/>
</dbReference>
<keyword evidence="9 19" id="KW-0547">Nucleotide-binding</keyword>
<organism evidence="25">
    <name type="scientific">Oryza barthii</name>
    <dbReference type="NCBI Taxonomy" id="65489"/>
    <lineage>
        <taxon>Eukaryota</taxon>
        <taxon>Viridiplantae</taxon>
        <taxon>Streptophyta</taxon>
        <taxon>Embryophyta</taxon>
        <taxon>Tracheophyta</taxon>
        <taxon>Spermatophyta</taxon>
        <taxon>Magnoliopsida</taxon>
        <taxon>Liliopsida</taxon>
        <taxon>Poales</taxon>
        <taxon>Poaceae</taxon>
        <taxon>BOP clade</taxon>
        <taxon>Oryzoideae</taxon>
        <taxon>Oryzeae</taxon>
        <taxon>Oryzinae</taxon>
        <taxon>Oryza</taxon>
    </lineage>
</organism>
<keyword evidence="11 19" id="KW-0067">ATP-binding</keyword>
<feature type="domain" description="Protein kinase" evidence="22">
    <location>
        <begin position="4941"/>
        <end position="5227"/>
    </location>
</feature>
<feature type="domain" description="Bulb-type lectin" evidence="23">
    <location>
        <begin position="902"/>
        <end position="1049"/>
    </location>
</feature>
<evidence type="ECO:0000256" key="20">
    <source>
        <dbReference type="SAM" id="MobiDB-lite"/>
    </source>
</evidence>
<feature type="domain" description="Protein kinase" evidence="22">
    <location>
        <begin position="2733"/>
        <end position="3011"/>
    </location>
</feature>
<keyword evidence="8" id="KW-0677">Repeat</keyword>
<evidence type="ECO:0000313" key="25">
    <source>
        <dbReference type="EnsemblPlants" id="OBART04G24880.1"/>
    </source>
</evidence>
<dbReference type="FunFam" id="1.10.510.10:FF:000129">
    <property type="entry name" value="cysteine-rich receptor-like protein kinase 10"/>
    <property type="match status" value="1"/>
</dbReference>
<evidence type="ECO:0000259" key="22">
    <source>
        <dbReference type="PROSITE" id="PS50011"/>
    </source>
</evidence>
<feature type="domain" description="Protein kinase" evidence="22">
    <location>
        <begin position="1653"/>
        <end position="1899"/>
    </location>
</feature>
<keyword evidence="6 21" id="KW-0812">Transmembrane</keyword>
<reference evidence="25" key="1">
    <citation type="journal article" date="2009" name="Rice">
        <title>De Novo Next Generation Sequencing of Plant Genomes.</title>
        <authorList>
            <person name="Rounsley S."/>
            <person name="Marri P.R."/>
            <person name="Yu Y."/>
            <person name="He R."/>
            <person name="Sisneros N."/>
            <person name="Goicoechea J.L."/>
            <person name="Lee S.J."/>
            <person name="Angelova A."/>
            <person name="Kudrna D."/>
            <person name="Luo M."/>
            <person name="Affourtit J."/>
            <person name="Desany B."/>
            <person name="Knight J."/>
            <person name="Niazi F."/>
            <person name="Egholm M."/>
            <person name="Wing R.A."/>
        </authorList>
    </citation>
    <scope>NUCLEOTIDE SEQUENCE [LARGE SCALE GENOMIC DNA]</scope>
    <source>
        <strain evidence="25">cv. IRGC 105608</strain>
    </source>
</reference>
<dbReference type="GO" id="GO:0048544">
    <property type="term" value="P:recognition of pollen"/>
    <property type="evidence" value="ECO:0007669"/>
    <property type="project" value="InterPro"/>
</dbReference>
<dbReference type="GO" id="GO:0051707">
    <property type="term" value="P:response to other organism"/>
    <property type="evidence" value="ECO:0007669"/>
    <property type="project" value="UniProtKB-ARBA"/>
</dbReference>
<dbReference type="InterPro" id="IPR000858">
    <property type="entry name" value="S_locus_glycoprot_dom"/>
</dbReference>
<evidence type="ECO:0000256" key="11">
    <source>
        <dbReference type="ARBA" id="ARBA00022840"/>
    </source>
</evidence>
<comment type="catalytic activity">
    <reaction evidence="18">
        <text>L-seryl-[protein] + ATP = O-phospho-L-seryl-[protein] + ADP + H(+)</text>
        <dbReference type="Rhea" id="RHEA:17989"/>
        <dbReference type="Rhea" id="RHEA-COMP:9863"/>
        <dbReference type="Rhea" id="RHEA-COMP:11604"/>
        <dbReference type="ChEBI" id="CHEBI:15378"/>
        <dbReference type="ChEBI" id="CHEBI:29999"/>
        <dbReference type="ChEBI" id="CHEBI:30616"/>
        <dbReference type="ChEBI" id="CHEBI:83421"/>
        <dbReference type="ChEBI" id="CHEBI:456216"/>
        <dbReference type="EC" id="2.7.11.1"/>
    </reaction>
</comment>
<dbReference type="FunFam" id="3.30.200.20:FF:000924">
    <property type="entry name" value="Uncharacterized protein"/>
    <property type="match status" value="1"/>
</dbReference>
<evidence type="ECO:0000256" key="18">
    <source>
        <dbReference type="ARBA" id="ARBA00048679"/>
    </source>
</evidence>
<feature type="transmembrane region" description="Helical" evidence="21">
    <location>
        <begin position="1580"/>
        <end position="1601"/>
    </location>
</feature>
<dbReference type="PROSITE" id="PS00108">
    <property type="entry name" value="PROTEIN_KINASE_ST"/>
    <property type="match status" value="8"/>
</dbReference>
<evidence type="ECO:0000256" key="10">
    <source>
        <dbReference type="ARBA" id="ARBA00022777"/>
    </source>
</evidence>
<reference evidence="25" key="2">
    <citation type="submission" date="2015-03" db="UniProtKB">
        <authorList>
            <consortium name="EnsemblPlants"/>
        </authorList>
    </citation>
    <scope>IDENTIFICATION</scope>
</reference>
<dbReference type="CDD" id="cd14066">
    <property type="entry name" value="STKc_IRAK"/>
    <property type="match status" value="3"/>
</dbReference>
<dbReference type="FunFam" id="2.90.10.10:FF:000014">
    <property type="entry name" value="Serine/threonine-protein kinase"/>
    <property type="match status" value="4"/>
</dbReference>
<feature type="domain" description="Bulb-type lectin" evidence="23">
    <location>
        <begin position="72"/>
        <end position="196"/>
    </location>
</feature>
<dbReference type="GO" id="GO:0005524">
    <property type="term" value="F:ATP binding"/>
    <property type="evidence" value="ECO:0007669"/>
    <property type="project" value="UniProtKB-UniRule"/>
</dbReference>
<dbReference type="eggNOG" id="ENOG502QSMT">
    <property type="taxonomic scope" value="Eukaryota"/>
</dbReference>
<feature type="binding site" evidence="19">
    <location>
        <position position="1681"/>
    </location>
    <ligand>
        <name>ATP</name>
        <dbReference type="ChEBI" id="CHEBI:30616"/>
    </ligand>
</feature>
<feature type="domain" description="Protein kinase" evidence="22">
    <location>
        <begin position="4147"/>
        <end position="4448"/>
    </location>
</feature>
<keyword evidence="10" id="KW-0418">Kinase</keyword>
<dbReference type="SMART" id="SM00473">
    <property type="entry name" value="PAN_AP"/>
    <property type="match status" value="6"/>
</dbReference>
<feature type="transmembrane region" description="Helical" evidence="21">
    <location>
        <begin position="1211"/>
        <end position="1231"/>
    </location>
</feature>
<evidence type="ECO:0000256" key="12">
    <source>
        <dbReference type="ARBA" id="ARBA00022989"/>
    </source>
</evidence>
<dbReference type="SUPFAM" id="SSF51110">
    <property type="entry name" value="alpha-D-mannose-specific plant lectins"/>
    <property type="match status" value="5"/>
</dbReference>
<proteinExistence type="predicted"/>
<dbReference type="FunFam" id="3.30.200.20:FF:001238">
    <property type="entry name" value="Os08g0179000 protein"/>
    <property type="match status" value="2"/>
</dbReference>
<dbReference type="InterPro" id="IPR003609">
    <property type="entry name" value="Pan_app"/>
</dbReference>
<name>A0A0D3G011_9ORYZ</name>
<dbReference type="Pfam" id="PF00954">
    <property type="entry name" value="S_locus_glycop"/>
    <property type="match status" value="6"/>
</dbReference>
<keyword evidence="4" id="KW-0723">Serine/threonine-protein kinase</keyword>
<dbReference type="FunFam" id="1.10.510.10:FF:000060">
    <property type="entry name" value="G-type lectin S-receptor-like serine/threonine-protein kinase"/>
    <property type="match status" value="5"/>
</dbReference>
<feature type="transmembrane region" description="Helical" evidence="21">
    <location>
        <begin position="479"/>
        <end position="501"/>
    </location>
</feature>
<dbReference type="FunFam" id="3.30.200.20:FF:000402">
    <property type="entry name" value="Serine/threonine-protein kinase"/>
    <property type="match status" value="4"/>
</dbReference>
<evidence type="ECO:0000313" key="26">
    <source>
        <dbReference type="Proteomes" id="UP000026960"/>
    </source>
</evidence>
<dbReference type="InterPro" id="IPR036426">
    <property type="entry name" value="Bulb-type_lectin_dom_sf"/>
</dbReference>
<feature type="domain" description="Bulb-type lectin" evidence="23">
    <location>
        <begin position="4475"/>
        <end position="4600"/>
    </location>
</feature>
<dbReference type="InterPro" id="IPR017441">
    <property type="entry name" value="Protein_kinase_ATP_BS"/>
</dbReference>
<evidence type="ECO:0000256" key="9">
    <source>
        <dbReference type="ARBA" id="ARBA00022741"/>
    </source>
</evidence>
<dbReference type="InterPro" id="IPR008271">
    <property type="entry name" value="Ser/Thr_kinase_AS"/>
</dbReference>
<feature type="binding site" evidence="19">
    <location>
        <position position="579"/>
    </location>
    <ligand>
        <name>ATP</name>
        <dbReference type="ChEBI" id="CHEBI:30616"/>
    </ligand>
</feature>
<dbReference type="SMART" id="SM00108">
    <property type="entry name" value="B_lectin"/>
    <property type="match status" value="6"/>
</dbReference>
<dbReference type="InterPro" id="IPR000719">
    <property type="entry name" value="Prot_kinase_dom"/>
</dbReference>
<feature type="domain" description="Apple" evidence="24">
    <location>
        <begin position="4155"/>
        <end position="4239"/>
    </location>
</feature>
<evidence type="ECO:0000256" key="7">
    <source>
        <dbReference type="ARBA" id="ARBA00022729"/>
    </source>
</evidence>
<dbReference type="CDD" id="cd00028">
    <property type="entry name" value="B_lectin"/>
    <property type="match status" value="5"/>
</dbReference>
<feature type="binding site" evidence="19">
    <location>
        <position position="2761"/>
    </location>
    <ligand>
        <name>ATP</name>
        <dbReference type="ChEBI" id="CHEBI:30616"/>
    </ligand>
</feature>
<dbReference type="EnsemblPlants" id="OBART04G24880.1">
    <property type="protein sequence ID" value="OBART04G24880.1"/>
    <property type="gene ID" value="OBART04G24880"/>
</dbReference>
<keyword evidence="16" id="KW-0325">Glycoprotein</keyword>
<dbReference type="InterPro" id="IPR011009">
    <property type="entry name" value="Kinase-like_dom_sf"/>
</dbReference>
<feature type="binding site" evidence="19">
    <location>
        <position position="4969"/>
    </location>
    <ligand>
        <name>ATP</name>
        <dbReference type="ChEBI" id="CHEBI:30616"/>
    </ligand>
</feature>
<keyword evidence="7" id="KW-0732">Signal</keyword>
<dbReference type="PANTHER" id="PTHR27002">
    <property type="entry name" value="RECEPTOR-LIKE SERINE/THREONINE-PROTEIN KINASE SD1-8"/>
    <property type="match status" value="1"/>
</dbReference>
<comment type="catalytic activity">
    <reaction evidence="17">
        <text>L-threonyl-[protein] + ATP = O-phospho-L-threonyl-[protein] + ADP + H(+)</text>
        <dbReference type="Rhea" id="RHEA:46608"/>
        <dbReference type="Rhea" id="RHEA-COMP:11060"/>
        <dbReference type="Rhea" id="RHEA-COMP:11605"/>
        <dbReference type="ChEBI" id="CHEBI:15378"/>
        <dbReference type="ChEBI" id="CHEBI:30013"/>
        <dbReference type="ChEBI" id="CHEBI:30616"/>
        <dbReference type="ChEBI" id="CHEBI:61977"/>
        <dbReference type="ChEBI" id="CHEBI:456216"/>
        <dbReference type="EC" id="2.7.11.1"/>
    </reaction>
</comment>
<dbReference type="GO" id="GO:0006950">
    <property type="term" value="P:response to stress"/>
    <property type="evidence" value="ECO:0007669"/>
    <property type="project" value="UniProtKB-ARBA"/>
</dbReference>
<evidence type="ECO:0000256" key="17">
    <source>
        <dbReference type="ARBA" id="ARBA00047899"/>
    </source>
</evidence>
<comment type="subcellular location">
    <subcellularLocation>
        <location evidence="1">Cell membrane</location>
        <topology evidence="1">Single-pass type I membrane protein</topology>
    </subcellularLocation>
</comment>
<sequence>MTQIINVPRSTLRSFWSSGLFGNNVNAKIFQSESNTPLESGVVLFWPGSFAVPGKSSCLACPKKKNKGQMNMAYLPVNRLISPSGKLVSKSGVFALGFFSPATSNQSLFLGIWYNNIPERTYVWVANRDNPITTPSSAMLAISNSSDLVLSDSKGRTVWTTMANVTGGDGAYAVLLDSGNLVLRLSNNATIWQSFDHPTDTILSNMKILLRYKEQVGMRLVAWKGLDDPTTGDFSCSGDPSSDLQVFVWHGTKPYYRSIVLDSVWVSGKAYGSSTSFMYQTYVNTQDEFYVIYTTSDGSPYMRIMLDYTGTFRLLSWNVNSSSWAIYSQRPAAIGDCDPYGSCGPFGYCDFTSVIPRCQCPDGFEPNGSNSSSGCRRKQQLRCGEGNHFMTMPGMKLPDKFFYVQDRSFEECAAECSRNCSCTAYAYTNLTITGSPGTTASQSRCLLWVGELVDMARNNLGDNLYLRLADSPGHKKSRYVVKVVVPIIACVLMLTCIYLVWKWQSKGEKRNNENQNRAMLGNFRASHEVYEQNQEFPCINFEDVVTATNNFSDSNMLGEGGFGKVYKGKLGGGKEVAVKRLSTGSTQGLEHFTNEVVLIAKLQHKNLVRLLGCCIHGDEKLLIYEYLPNKSLDHFLFDPASKFILDWPTRFKIIKGVARGLLYLHQDSRLTIIHRDLKTSNILLDADMSPKISDFGMARIFGGNQQEANTNRVVGTYGYMSPEYAMDGVFSVKSDIYSFGVILLEIVSGLKISLPQLMDFPNLLAYAWRLWKDDKTMDLVDSSIAESCSKNEVLLCIHIGLLCVQDNPNSRPLMSSVVFMLENEQAALPAPIQPVYFAHRASETKQTGENTNSSNNNMSLTEMQGKKESTVMEAATTNIFYRPVIFFSVLLCFQYRAAGVASDTLSNGRNLTDGDTLVSANGSFTLGFFSPGLPSRRYLAIWFSESADAVWVANRDSPLNDTAGVVVIDGTGGLSFDHPSNTLIAGMRLGRNPRTGVPEMASYSSMWWSSLTEIAYIFTAAAPFSRLVLSEAGVIQRLVWDPSSKGWNTFAQAPRDVCDDYAKCGAFGLCNVNTASTLFCSCMAGFSPMFPSQWSMRETSGGCRRNAPLECGNGSTTDGFVPVRGVKLPDTDNATVDTGATLDECRARCFANCSCVAYAAADIRGAGGGSGCVMWTGDVIDVRYVDKGQDLYLRLAKPELVNNKKRTVIKVLLPVTAACLLLLMSMFLVWLRKCRGKRQNKVVQKRMLGYLSALNELGDENLELPFVSFGDIAAATNNFSDDNMLGQGGFGKGMLGDNKEVAIKRLSKGSGQGVEEFRNEVVLIAKLQHRNLVKLLGCCIHGDEKLLIYEYLPNKSLEAFIFGTVQKHTMRSNKLHSMLTDREILLFLRKYLKIPKFYTKIFGTLRYLVSEDPASKYALDWPTRFKIIKGVARGLLYLHQDSRLTIIHRDLKSSNILLDVDMSPKISDFGMARIFGGNQQEANTNRVVGTYGYMSPEYAMDGAFSVKSDTYSYGVILLEIVSGLKISLPRLMDFPNLLAYAWSLWKDDKAMDLVDSSIAESCSKMEVLLFNNKKRTVVKIMLPLTAACLLLLMSIFLVWLYKCRVLSGKRHQNKVVQKRGILGYLSASNELGDENLELPFVSFGEIAAATNNFSDDNMLGQGGFGKVYKGMLDDGKEVAIKRLSKGSGQGAEEFRNEVVLIAKLQHRNLVRLLDHANKYVLDWPTRFKIIKGVARGLLYLHQDSRLTVIHRDLKPSNILLDVDMSPKISDFGMARIFGGNQHEANTNRVVGTYGYMSPEYAMDGAFSVKSDTYSFGVILLEIISLPRLTDFPNLLAYAWNLWKNDRAMDLMDSSISKSCSPTEVLLCIQIGLLCVQDNPNNRPLMSSVVSMLENETTTLSAPIQPVYFAHRAFEGRQTGENSISLLEGRTKLGLPPIGGKPLPCLLDFVPTNLGMLGGNKEVAIKRLSKHSGQGVEEFRNEVVLIAKLQHKNLVRLLGCCIHGEEKLLIYEYLPNKSLDYFLFDDSKKSMLDWQTRFNIIKGVARGLVYLHQDSRMTIIHRDLKASNILLDEGMSPKISDFGMTRIFGGNQHQANTRHGVGTYGSKISSPHLIMGFQNLIACAWSLWKNGKAEDLVDSIILQIYSLNEFLLCIHVGLLCVQEDPNARPLMSSVVAMLENEATTLPTPKQPAYFVPRNCIAGGAREDANKSKSLGHSLLRCFLWSNRVLLKSQESRLRRIMCDDQLTQAKKLYPGDVLVSQNGVFALGFFSPATSNQSLFLGIWYNNIPERTYVWIANRDKPITAPSSAMLAISNSSNFVLSDLEGHTFWTTMANINTRGDRAYAVLLDSGNLVLRLPDNTTAWQSFDHPTDTLLPNMKFFLRYKAQVAMRLVAWKGPNDPSTGDFSYHSDPRSNLQAFIWHGTKPYYRFIALSLNRVLVSGEAYGSNIATLMYKSLVNTGDELYIMYTTSDGSPYTRIKLDYMGNMRFLSWNGSSSSWTVISQQPAAAGDCNLYASCGPFGYCDFTLAIPRCQCLDGFEPSDFNSSRGCRRKQQLGCGGRNHFVTMSGMKLPDKFLQVQNRSFEECMAKCSHNCSCMAYAYAYGNLTKADTMSDQSRCLLWTGDLADMARASLGDNLYLRLADSPGHTSEDKKKNRYLVVVLVTIIPCLLMLTCIYLVRKWQSKASVLLGKRRNNKNQNRMLLGNLRSQELIEQNLEFSHVNFEYVVAATNNFSDSNILGKGGFGKVYKGKLEGGREVAVKRLNTGRTQGIEHFTNEVVLIAKLQHKNLVRLLGCCIHGDEKLLIFEYLRNKSLDYFLFDDSKKPILDWQTRFNIIKGVARGLVYLHQDSRMRVIHRDLKASNILLDEEMSPKISDFGMARIFGGNQHQANTKHAWSLWKDGKAEEFVDSIILECYSLNEFLLCIHVGLLCVQEDPNARPLMSSVVAMFENEATTLPTSKQPAYFVPRNCMAEGAREDANKSVNSISLTTLQGPNEAESLTGNMVYFLMFLLLLSIPLCKTDDQLTLGKPIFPSEMLISKGGIFALGFFSPANFSNSLYVGVWFHNIPQRTVVWVANRDNPITTPSSATLAITNSSGMVLSDSQGHILWTTKISITGASAVLLDTGNFVLRSPNGTDIWQSFDHPTDTILAGMMFLMSYKSEIVGRLTAWRSHDDPSTGDFSFSLDPSSDLQGMTWNGTKPYCRNGVRTSVTVSGAQYPSNSSLFMYQTLIDSGNELYYSYTVSDSSMYTRLTLDSTGTMMFLSWDNSSSSWMLIFQRPAAGSCEIYGSCGPFGYCDFTGAVPACRCLDGFEPVDPSISQSGCRRKEELRCGEGGHRFVSLPDMKVPDKFLQIRNRSFDQCAAECSSNCSCKAYAYANLSSGSTMADPSRCLVWIGELVDSEKKASLGENLYLRLAEPPGKQNKEIQKRLMLEYPGTSNELGGENVKFPFISFGDIVAATDNFCESNLLGRGGFGKVYKRFPIYIDDNMKGILEGGTEVAVKRLNEGSGQGIEEFRNEVVLIAKLQHRNLVRLLGCCIHEDEKLLIYEYLPNKSLDAFLFDATRKYVLDWPTRFKIIKGIAKGLLYLHQDSRLTIIHRDLKASNILLDTEMNPKISDFGIARIFHGNQQQANTTRVVGTYGYMSPEYVLGGAFSVKSDTYSFGVLLLEIVSGLKISSSKLTPNFFSLTAYAWRLWKDGNATELLDKCIHVGLLCVQDHPNDRPSMSSVVFMLENESTLLPAPKQPVYFEMKNHGTQEATEETGCGGGGAGTCPDGRRYSAVHRLNRALPLLGCNASATSPSSTGSGRPRTPGASTCGADRRRLTAPHRRQPPLRRRIIFMFLISFCQSDDRLTPAKPLIFPGGDKLISDGGVFALGFFSLTTTNSTPSLLYLGIWYNNIPERTYVWVANRDNPITTHTARLAVTNTSGLVLSDSKGRTIWTTANTVTIGGGGATAVLQNTGNFVLRLPDHPTDTILPGLPGFKLWTNYKNHEAVRVVAWRGRRDPSTCEFSLSGDPDQWGLQIVIWHGASPSWRSGVWNGATATGLTRYIWSQIVDNGEEIYAIYNAADGILTHWKLDYTGNVSFRAWNNVSSTWTSPFERPGHGCLHYGACGPFGYCDITGSFQECKCLDGFEPADGFSLNSSRGCRRKEELRCGGQDHFFTLPGMKVPDKFLYIRNRTFEECADECDRNCSCTAYAYANLRTILTTGDPSRCLVWMGELLDSEKAGAVGENLYLRLAGSPAVNNKNIVKIVLPAIACLLILTACSCVVLCKCESRDAKRKSVLDWTTRFMIIKGIARRLLYLHQDSRLTIIHRDLKASNILLDTNMSPKISDFGMARIFEGNKQQENTTRVVGTYGYMSPEYALEGSFSVKSDTYSFGVLLLELAWSLWKDGNAMDLVDSSIRESCLLHEFLRCIQIALSCVQDDPTARPLMSSIVFMLENETAALPTPKEPAYLTAMVYGTKDTRENKERSVNNLTPAKPLHPGDMLISDGGVFALGFFSPTKSNATLYVGIWYHKIPNRTVVWVANRDNPITAPSSAMLFISNSSDLVLSESGGHTLWEARNNITTGGSGATVVLLNSGNLVLRSPNHTILWQSFDHLTDTILPGMKLLLKYNGQVAQRIVSWKGPDDPSTGNFSLSGDPNSDFQVLVWNGTSPYWRSGAWNGALVSAMFQSNTSSVTYQTIINKGNEIYMMYSVSDDSPSMRLMLDYTGTIKMLIWNSNLFAWSVLFSNPSYTCERYASCGPFGYCDAAEAFPTCKCLDGFKPDGLSISRGCVRKEQMKCSYGDSFLTLPGMKTPDKFLYIRNRSLDECMEECRHNCSCTAYAYANLSTASMMGDTSRCLVWMGELLDLAKVTGGGENLYLRLPSPTAVKKETDVVKIVLPVVASLLILTCICLRSKEIQNKIMVQYLSASNELGAEDVDFPFIGFEEVVIATNNFSSYNMLGKGGFGKVYKGILEGGKEVAVKRLSKGSGQGIEEFRNEVVLIARLQHRNLVKLVGCCIHEDEKLLIYEYLPNKSLDAFLFDATRKTVLDWPNRFKIIKGVARGLLYLHQDSRLTIIHRDLKAGNILLDAEMSPKISDFGMARIFGGNQQQANTTRVVGTYGYMSPEYAMEGVFSVKSDIYSFGILLLEIISGFRISSPHLIMGFPNLIAYSWSLWKDGNARDLVDSSVVESCPLHEVLRCIHIALLCIQDHPDDRPLMSSVVFMLENNTAPLPQPKQPIFFVHKKRATEYARENMENSVNGVSITALEGR</sequence>
<dbReference type="Pfam" id="PF00069">
    <property type="entry name" value="Pkinase"/>
    <property type="match status" value="3"/>
</dbReference>
<dbReference type="PROSITE" id="PS50927">
    <property type="entry name" value="BULB_LECTIN"/>
    <property type="match status" value="6"/>
</dbReference>
<dbReference type="Gene3D" id="1.10.510.10">
    <property type="entry name" value="Transferase(Phosphotransferase) domain 1"/>
    <property type="match status" value="9"/>
</dbReference>
<evidence type="ECO:0000259" key="24">
    <source>
        <dbReference type="PROSITE" id="PS50948"/>
    </source>
</evidence>
<dbReference type="GO" id="GO:0004674">
    <property type="term" value="F:protein serine/threonine kinase activity"/>
    <property type="evidence" value="ECO:0007669"/>
    <property type="project" value="UniProtKB-KW"/>
</dbReference>
<feature type="domain" description="Apple" evidence="24">
    <location>
        <begin position="2557"/>
        <end position="2642"/>
    </location>
</feature>
<dbReference type="HOGENOM" id="CLU_223362_0_0_1"/>
<evidence type="ECO:0000256" key="13">
    <source>
        <dbReference type="ARBA" id="ARBA00023136"/>
    </source>
</evidence>
<feature type="domain" description="Apple" evidence="24">
    <location>
        <begin position="383"/>
        <end position="469"/>
    </location>
</feature>
<dbReference type="SMART" id="SM00220">
    <property type="entry name" value="S_TKc"/>
    <property type="match status" value="6"/>
</dbReference>
<evidence type="ECO:0000256" key="6">
    <source>
        <dbReference type="ARBA" id="ARBA00022692"/>
    </source>
</evidence>
<feature type="compositionally biased region" description="Low complexity" evidence="20">
    <location>
        <begin position="3797"/>
        <end position="3812"/>
    </location>
</feature>
<evidence type="ECO:0000256" key="15">
    <source>
        <dbReference type="ARBA" id="ARBA00023170"/>
    </source>
</evidence>
<keyword evidence="5" id="KW-0808">Transferase</keyword>
<dbReference type="Pfam" id="PF01453">
    <property type="entry name" value="B_lectin"/>
    <property type="match status" value="5"/>
</dbReference>
<evidence type="ECO:0000256" key="4">
    <source>
        <dbReference type="ARBA" id="ARBA00022527"/>
    </source>
</evidence>
<feature type="domain" description="Apple" evidence="24">
    <location>
        <begin position="4785"/>
        <end position="4870"/>
    </location>
</feature>
<feature type="domain" description="Protein kinase" evidence="22">
    <location>
        <begin position="1926"/>
        <end position="2218"/>
    </location>
</feature>
<dbReference type="Pfam" id="PF07714">
    <property type="entry name" value="PK_Tyr_Ser-Thr"/>
    <property type="match status" value="6"/>
</dbReference>
<keyword evidence="13 21" id="KW-0472">Membrane</keyword>
<dbReference type="Gene3D" id="2.90.10.10">
    <property type="entry name" value="Bulb-type lectin domain"/>
    <property type="match status" value="6"/>
</dbReference>
<dbReference type="Pfam" id="PF11883">
    <property type="entry name" value="DUF3403"/>
    <property type="match status" value="1"/>
</dbReference>
<accession>A0A0D3G011</accession>
<dbReference type="InterPro" id="IPR001245">
    <property type="entry name" value="Ser-Thr/Tyr_kinase_cat_dom"/>
</dbReference>
<evidence type="ECO:0000256" key="21">
    <source>
        <dbReference type="SAM" id="Phobius"/>
    </source>
</evidence>
<keyword evidence="3" id="KW-1003">Cell membrane</keyword>
<dbReference type="STRING" id="65489.A0A0D3G011"/>
<feature type="domain" description="Bulb-type lectin" evidence="23">
    <location>
        <begin position="3851"/>
        <end position="3978"/>
    </location>
</feature>
<dbReference type="PANTHER" id="PTHR27002:SF913">
    <property type="entry name" value="RECEPTOR-LIKE SERINE_THREONINE-PROTEIN KINASE"/>
    <property type="match status" value="1"/>
</dbReference>
<feature type="domain" description="Apple" evidence="24">
    <location>
        <begin position="3331"/>
        <end position="3416"/>
    </location>
</feature>
<dbReference type="PaxDb" id="65489-OBART04G24880.1"/>
<dbReference type="Proteomes" id="UP000026960">
    <property type="component" value="Chromosome 4"/>
</dbReference>